<dbReference type="EMBL" id="MU277220">
    <property type="protein sequence ID" value="KAI0060239.1"/>
    <property type="molecule type" value="Genomic_DNA"/>
</dbReference>
<organism evidence="1 2">
    <name type="scientific">Artomyces pyxidatus</name>
    <dbReference type="NCBI Taxonomy" id="48021"/>
    <lineage>
        <taxon>Eukaryota</taxon>
        <taxon>Fungi</taxon>
        <taxon>Dikarya</taxon>
        <taxon>Basidiomycota</taxon>
        <taxon>Agaricomycotina</taxon>
        <taxon>Agaricomycetes</taxon>
        <taxon>Russulales</taxon>
        <taxon>Auriscalpiaceae</taxon>
        <taxon>Artomyces</taxon>
    </lineage>
</organism>
<keyword evidence="2" id="KW-1185">Reference proteome</keyword>
<name>A0ACB8SV26_9AGAM</name>
<comment type="caution">
    <text evidence="1">The sequence shown here is derived from an EMBL/GenBank/DDBJ whole genome shotgun (WGS) entry which is preliminary data.</text>
</comment>
<gene>
    <name evidence="1" type="ORF">BV25DRAFT_1807720</name>
</gene>
<feature type="non-terminal residue" evidence="1">
    <location>
        <position position="1"/>
    </location>
</feature>
<sequence>HPSFADFMTHKNRCGEKFWINTSKHHLQLAKHCLQVMKQHLCFNICHLSDFTKMNDEIENLDQLIEQNIPAELKYACQFWAEHVVNILPDDFDLLADAINGFLRINFINWLECSSLCKLLKSCLSSFQHMSHWISQNVSQSESLLLILRDAMQFLTIFWQPITLCAIHIHISCVPFTPRDSLISKWYYKQDSALLKVYITGKPYTVDYYRVLEGHQKAVTSFALSPDGLEIISGSLDKTVIIWNVITGEMINQPLTRDKADEISAVSYSPDGSKVYSRSVAGRTRVWDKNTGASLRRPKRNNTYMNTSKMITAPSVNVFSPDRLKLAFASISCRVLIADVESGAVIQQLQKHINTVCAIAWSPDSSLIVSASHGYLGDSYFVVSNIETKSTIDYVYIQSHALCETYNTIAFSPDATTIVFAFMSGILGFWNLCTKTLSLKHSQCHSGHVTAIAFSPDGKYVVSASQDHSLTIWNATTGDTIKKTLTGHLGIIYTVIFLPGGLQIASGSDDTTVRFWDIQPYIQAGTKDNNESDTITSIAISPSGSKIVYGLKSSTNNLKILNILPQHTQAVSLKGHSNPVTALSFSHSRSHILSGSQDKTLKLWNCEIGNAVSLKGHSNPVTALSFSHSRSYILSGSRDKTLKLWNCETGNVIQTFTGSNLKFEITALAFSSDDLYIVSAAGRAYRERGITVWDTITGSILGGPFRAHKINITSIAFSCDLQYVYSGSYDCSIKLWDWRSAVKDEPINPDDIMASGIDYTGELMFPPFKIGYEVGDASLSGMVFKTLSKRALLAAINAGSSSAEHLLPVVDQSGWVLRSECQRLCWIPKDLRNRLAAFDICGPLFASGSENGVIVLLDASALLEPLSSNSITASASMYI</sequence>
<evidence type="ECO:0000313" key="1">
    <source>
        <dbReference type="EMBL" id="KAI0060239.1"/>
    </source>
</evidence>
<reference evidence="1" key="1">
    <citation type="submission" date="2021-03" db="EMBL/GenBank/DDBJ databases">
        <authorList>
            <consortium name="DOE Joint Genome Institute"/>
            <person name="Ahrendt S."/>
            <person name="Looney B.P."/>
            <person name="Miyauchi S."/>
            <person name="Morin E."/>
            <person name="Drula E."/>
            <person name="Courty P.E."/>
            <person name="Chicoki N."/>
            <person name="Fauchery L."/>
            <person name="Kohler A."/>
            <person name="Kuo A."/>
            <person name="Labutti K."/>
            <person name="Pangilinan J."/>
            <person name="Lipzen A."/>
            <person name="Riley R."/>
            <person name="Andreopoulos W."/>
            <person name="He G."/>
            <person name="Johnson J."/>
            <person name="Barry K.W."/>
            <person name="Grigoriev I.V."/>
            <person name="Nagy L."/>
            <person name="Hibbett D."/>
            <person name="Henrissat B."/>
            <person name="Matheny P.B."/>
            <person name="Labbe J."/>
            <person name="Martin F."/>
        </authorList>
    </citation>
    <scope>NUCLEOTIDE SEQUENCE</scope>
    <source>
        <strain evidence="1">HHB10654</strain>
    </source>
</reference>
<reference evidence="1" key="2">
    <citation type="journal article" date="2022" name="New Phytol.">
        <title>Evolutionary transition to the ectomycorrhizal habit in the genomes of a hyperdiverse lineage of mushroom-forming fungi.</title>
        <authorList>
            <person name="Looney B."/>
            <person name="Miyauchi S."/>
            <person name="Morin E."/>
            <person name="Drula E."/>
            <person name="Courty P.E."/>
            <person name="Kohler A."/>
            <person name="Kuo A."/>
            <person name="LaButti K."/>
            <person name="Pangilinan J."/>
            <person name="Lipzen A."/>
            <person name="Riley R."/>
            <person name="Andreopoulos W."/>
            <person name="He G."/>
            <person name="Johnson J."/>
            <person name="Nolan M."/>
            <person name="Tritt A."/>
            <person name="Barry K.W."/>
            <person name="Grigoriev I.V."/>
            <person name="Nagy L.G."/>
            <person name="Hibbett D."/>
            <person name="Henrissat B."/>
            <person name="Matheny P.B."/>
            <person name="Labbe J."/>
            <person name="Martin F.M."/>
        </authorList>
    </citation>
    <scope>NUCLEOTIDE SEQUENCE</scope>
    <source>
        <strain evidence="1">HHB10654</strain>
    </source>
</reference>
<accession>A0ACB8SV26</accession>
<proteinExistence type="predicted"/>
<protein>
    <submittedName>
        <fullName evidence="1">WD40 repeat-like protein</fullName>
    </submittedName>
</protein>
<dbReference type="Proteomes" id="UP000814140">
    <property type="component" value="Unassembled WGS sequence"/>
</dbReference>
<evidence type="ECO:0000313" key="2">
    <source>
        <dbReference type="Proteomes" id="UP000814140"/>
    </source>
</evidence>